<protein>
    <submittedName>
        <fullName evidence="1">Aldo/keto reductase</fullName>
    </submittedName>
</protein>
<organism evidence="1 2">
    <name type="scientific">Vararia minispora EC-137</name>
    <dbReference type="NCBI Taxonomy" id="1314806"/>
    <lineage>
        <taxon>Eukaryota</taxon>
        <taxon>Fungi</taxon>
        <taxon>Dikarya</taxon>
        <taxon>Basidiomycota</taxon>
        <taxon>Agaricomycotina</taxon>
        <taxon>Agaricomycetes</taxon>
        <taxon>Russulales</taxon>
        <taxon>Lachnocladiaceae</taxon>
        <taxon>Vararia</taxon>
    </lineage>
</organism>
<proteinExistence type="predicted"/>
<name>A0ACB8QN87_9AGAM</name>
<accession>A0ACB8QN87</accession>
<evidence type="ECO:0000313" key="1">
    <source>
        <dbReference type="EMBL" id="KAI0033000.1"/>
    </source>
</evidence>
<evidence type="ECO:0000313" key="2">
    <source>
        <dbReference type="Proteomes" id="UP000814128"/>
    </source>
</evidence>
<reference evidence="1" key="1">
    <citation type="submission" date="2021-02" db="EMBL/GenBank/DDBJ databases">
        <authorList>
            <consortium name="DOE Joint Genome Institute"/>
            <person name="Ahrendt S."/>
            <person name="Looney B.P."/>
            <person name="Miyauchi S."/>
            <person name="Morin E."/>
            <person name="Drula E."/>
            <person name="Courty P.E."/>
            <person name="Chicoki N."/>
            <person name="Fauchery L."/>
            <person name="Kohler A."/>
            <person name="Kuo A."/>
            <person name="Labutti K."/>
            <person name="Pangilinan J."/>
            <person name="Lipzen A."/>
            <person name="Riley R."/>
            <person name="Andreopoulos W."/>
            <person name="He G."/>
            <person name="Johnson J."/>
            <person name="Barry K.W."/>
            <person name="Grigoriev I.V."/>
            <person name="Nagy L."/>
            <person name="Hibbett D."/>
            <person name="Henrissat B."/>
            <person name="Matheny P.B."/>
            <person name="Labbe J."/>
            <person name="Martin F."/>
        </authorList>
    </citation>
    <scope>NUCLEOTIDE SEQUENCE</scope>
    <source>
        <strain evidence="1">EC-137</strain>
    </source>
</reference>
<sequence length="273" mass="29700">MCYLIQDAENGTLLALKLGFSHLDSAPIYENEASVGKAISSSGVPRERLYVTTKYDGGDIEAELRKSLADLGLDYVDLYLHHHPKLSEGGDHAKAWKEFEKVQEKGLAKSIGVSNFGVADMEAIFASKPKILPAVNQIRLHPYNYAESKPLLDLCASHNIVIEAFRILYPLTRAPGGAVDVVIEKVAQRIGGTPAQVLFKWALARRVVVVTTSENEDRLVQYLNTFSLADLTSEEIDEIDAAGAKGSPPESNLGPVATEQVAAIAARLGIQRF</sequence>
<reference evidence="1" key="2">
    <citation type="journal article" date="2022" name="New Phytol.">
        <title>Evolutionary transition to the ectomycorrhizal habit in the genomes of a hyperdiverse lineage of mushroom-forming fungi.</title>
        <authorList>
            <person name="Looney B."/>
            <person name="Miyauchi S."/>
            <person name="Morin E."/>
            <person name="Drula E."/>
            <person name="Courty P.E."/>
            <person name="Kohler A."/>
            <person name="Kuo A."/>
            <person name="LaButti K."/>
            <person name="Pangilinan J."/>
            <person name="Lipzen A."/>
            <person name="Riley R."/>
            <person name="Andreopoulos W."/>
            <person name="He G."/>
            <person name="Johnson J."/>
            <person name="Nolan M."/>
            <person name="Tritt A."/>
            <person name="Barry K.W."/>
            <person name="Grigoriev I.V."/>
            <person name="Nagy L.G."/>
            <person name="Hibbett D."/>
            <person name="Henrissat B."/>
            <person name="Matheny P.B."/>
            <person name="Labbe J."/>
            <person name="Martin F.M."/>
        </authorList>
    </citation>
    <scope>NUCLEOTIDE SEQUENCE</scope>
    <source>
        <strain evidence="1">EC-137</strain>
    </source>
</reference>
<dbReference type="EMBL" id="MU273530">
    <property type="protein sequence ID" value="KAI0033000.1"/>
    <property type="molecule type" value="Genomic_DNA"/>
</dbReference>
<gene>
    <name evidence="1" type="ORF">K488DRAFT_48658</name>
</gene>
<keyword evidence="2" id="KW-1185">Reference proteome</keyword>
<comment type="caution">
    <text evidence="1">The sequence shown here is derived from an EMBL/GenBank/DDBJ whole genome shotgun (WGS) entry which is preliminary data.</text>
</comment>
<dbReference type="Proteomes" id="UP000814128">
    <property type="component" value="Unassembled WGS sequence"/>
</dbReference>